<dbReference type="RefSeq" id="WP_089285102.1">
    <property type="nucleotide sequence ID" value="NZ_FZOJ01000038.1"/>
</dbReference>
<name>A0A239JRU5_9FIRM</name>
<proteinExistence type="predicted"/>
<dbReference type="GO" id="GO:0016787">
    <property type="term" value="F:hydrolase activity"/>
    <property type="evidence" value="ECO:0007669"/>
    <property type="project" value="InterPro"/>
</dbReference>
<keyword evidence="3" id="KW-1185">Reference proteome</keyword>
<dbReference type="Proteomes" id="UP000198304">
    <property type="component" value="Unassembled WGS sequence"/>
</dbReference>
<dbReference type="InterPro" id="IPR002933">
    <property type="entry name" value="Peptidase_M20"/>
</dbReference>
<dbReference type="Gene3D" id="3.40.630.10">
    <property type="entry name" value="Zn peptidases"/>
    <property type="match status" value="1"/>
</dbReference>
<dbReference type="PANTHER" id="PTHR42994:SF2">
    <property type="entry name" value="PEPTIDASE"/>
    <property type="match status" value="1"/>
</dbReference>
<evidence type="ECO:0000313" key="2">
    <source>
        <dbReference type="EMBL" id="SNT08560.1"/>
    </source>
</evidence>
<comment type="cofactor">
    <cofactor evidence="1">
        <name>Zn(2+)</name>
        <dbReference type="ChEBI" id="CHEBI:29105"/>
    </cofactor>
</comment>
<dbReference type="PANTHER" id="PTHR42994">
    <property type="entry name" value="PEPTIDASE T"/>
    <property type="match status" value="1"/>
</dbReference>
<dbReference type="SUPFAM" id="SSF53187">
    <property type="entry name" value="Zn-dependent exopeptidases"/>
    <property type="match status" value="1"/>
</dbReference>
<reference evidence="3" key="1">
    <citation type="submission" date="2017-06" db="EMBL/GenBank/DDBJ databases">
        <authorList>
            <person name="Varghese N."/>
            <person name="Submissions S."/>
        </authorList>
    </citation>
    <scope>NUCLEOTIDE SEQUENCE [LARGE SCALE GENOMIC DNA]</scope>
    <source>
        <strain evidence="3">SCA</strain>
    </source>
</reference>
<gene>
    <name evidence="2" type="ORF">SAMN05446037_103830</name>
</gene>
<organism evidence="2 3">
    <name type="scientific">Anaerovirgula multivorans</name>
    <dbReference type="NCBI Taxonomy" id="312168"/>
    <lineage>
        <taxon>Bacteria</taxon>
        <taxon>Bacillati</taxon>
        <taxon>Bacillota</taxon>
        <taxon>Clostridia</taxon>
        <taxon>Peptostreptococcales</taxon>
        <taxon>Natronincolaceae</taxon>
        <taxon>Anaerovirgula</taxon>
    </lineage>
</organism>
<dbReference type="OrthoDB" id="9815360at2"/>
<accession>A0A239JRU5</accession>
<dbReference type="InterPro" id="IPR012166">
    <property type="entry name" value="Uncharacterised_RocB"/>
</dbReference>
<dbReference type="AlphaFoldDB" id="A0A239JRU5"/>
<dbReference type="PIRSF" id="PIRSF010386">
    <property type="entry name" value="RocB"/>
    <property type="match status" value="1"/>
</dbReference>
<dbReference type="Pfam" id="PF01546">
    <property type="entry name" value="Peptidase_M20"/>
    <property type="match status" value="1"/>
</dbReference>
<protein>
    <submittedName>
        <fullName evidence="2">Arginine utilization protein RocB</fullName>
    </submittedName>
</protein>
<evidence type="ECO:0000313" key="3">
    <source>
        <dbReference type="Proteomes" id="UP000198304"/>
    </source>
</evidence>
<evidence type="ECO:0000256" key="1">
    <source>
        <dbReference type="ARBA" id="ARBA00001947"/>
    </source>
</evidence>
<dbReference type="EMBL" id="FZOJ01000038">
    <property type="protein sequence ID" value="SNT08560.1"/>
    <property type="molecule type" value="Genomic_DNA"/>
</dbReference>
<sequence>MNKKRILDLLLELCYVPSISETKGEVEMSQKIYEIIQRIDYFKNHPHYLNIHQIPHDYMNRTYVTAFMKGKKKSNKTVILLSHLDTVGVEEYGSFKKLAFNPVEYTEYLKNNHSISLSQEALEDLKSGDFLFGRGIMDMKYGIAAGIEVLYQIEEIIDNFEGNILLVSVPDEEANSAGMLAAVETLLSMKIEKELEYICAIISEPHFPKYPGDNHLYIYNGTVGKLLPVFYCVGKETHVGEPFAGLNPNLLTAKIIEKIDQSPFLCDYFQQAAGPVPTCLKQSDTKNEYSVQTPTAAYTYFNFITLNSTPKEILYRLKEIADTAFMEVLEDIKEKSYKFEDLTGNRPRIPEVRPKVMFYHELYDLCYKVHGETFKNHINNFIASIETKDLRQSSIELVKEIHHFSPYRDPMIILFLAPPYYPHSVNMENTKIIEVCKYILNIAKEKFNRTISLEPFFPGLSDMSYLGMINSIDEELLKLHFPLWGEKYSIPIKTISQLNIPFLNIGPLGKDAHKYTERICLSYSLETASFLIYEAVLKSLKTQG</sequence>